<dbReference type="PANTHER" id="PTHR23322">
    <property type="entry name" value="FAS-ASSOCIATED PROTEIN"/>
    <property type="match status" value="1"/>
</dbReference>
<dbReference type="InterPro" id="IPR003903">
    <property type="entry name" value="UIM_dom"/>
</dbReference>
<proteinExistence type="predicted"/>
<keyword evidence="1" id="KW-0833">Ubl conjugation pathway</keyword>
<dbReference type="CDD" id="cd01767">
    <property type="entry name" value="UBX"/>
    <property type="match status" value="1"/>
</dbReference>
<dbReference type="InterPro" id="IPR029071">
    <property type="entry name" value="Ubiquitin-like_domsf"/>
</dbReference>
<organism evidence="4 5">
    <name type="scientific">Handroanthus impetiginosus</name>
    <dbReference type="NCBI Taxonomy" id="429701"/>
    <lineage>
        <taxon>Eukaryota</taxon>
        <taxon>Viridiplantae</taxon>
        <taxon>Streptophyta</taxon>
        <taxon>Embryophyta</taxon>
        <taxon>Tracheophyta</taxon>
        <taxon>Spermatophyta</taxon>
        <taxon>Magnoliopsida</taxon>
        <taxon>eudicotyledons</taxon>
        <taxon>Gunneridae</taxon>
        <taxon>Pentapetalae</taxon>
        <taxon>asterids</taxon>
        <taxon>lamiids</taxon>
        <taxon>Lamiales</taxon>
        <taxon>Bignoniaceae</taxon>
        <taxon>Crescentiina</taxon>
        <taxon>Tabebuia alliance</taxon>
        <taxon>Handroanthus</taxon>
    </lineage>
</organism>
<dbReference type="OrthoDB" id="270602at2759"/>
<dbReference type="InterPro" id="IPR001012">
    <property type="entry name" value="UBX_dom"/>
</dbReference>
<keyword evidence="5" id="KW-1185">Reference proteome</keyword>
<gene>
    <name evidence="4" type="ORF">CDL12_29681</name>
</gene>
<dbReference type="GO" id="GO:0043161">
    <property type="term" value="P:proteasome-mediated ubiquitin-dependent protein catabolic process"/>
    <property type="evidence" value="ECO:0007669"/>
    <property type="project" value="TreeGrafter"/>
</dbReference>
<evidence type="ECO:0000256" key="2">
    <source>
        <dbReference type="SAM" id="MobiDB-lite"/>
    </source>
</evidence>
<dbReference type="STRING" id="429701.A0A2G9FXR8"/>
<dbReference type="PROSITE" id="PS50330">
    <property type="entry name" value="UIM"/>
    <property type="match status" value="1"/>
</dbReference>
<dbReference type="AlphaFoldDB" id="A0A2G9FXR8"/>
<dbReference type="Gene3D" id="3.10.20.90">
    <property type="entry name" value="Phosphatidylinositol 3-kinase Catalytic Subunit, Chain A, domain 1"/>
    <property type="match status" value="1"/>
</dbReference>
<evidence type="ECO:0000313" key="5">
    <source>
        <dbReference type="Proteomes" id="UP000231279"/>
    </source>
</evidence>
<evidence type="ECO:0000259" key="3">
    <source>
        <dbReference type="PROSITE" id="PS50033"/>
    </source>
</evidence>
<feature type="domain" description="UBX" evidence="3">
    <location>
        <begin position="106"/>
        <end position="186"/>
    </location>
</feature>
<evidence type="ECO:0000256" key="1">
    <source>
        <dbReference type="ARBA" id="ARBA00022786"/>
    </source>
</evidence>
<dbReference type="Proteomes" id="UP000231279">
    <property type="component" value="Unassembled WGS sequence"/>
</dbReference>
<dbReference type="PROSITE" id="PS50033">
    <property type="entry name" value="UBX"/>
    <property type="match status" value="1"/>
</dbReference>
<feature type="compositionally biased region" description="Basic and acidic residues" evidence="2">
    <location>
        <begin position="69"/>
        <end position="92"/>
    </location>
</feature>
<feature type="region of interest" description="Disordered" evidence="2">
    <location>
        <begin position="18"/>
        <end position="100"/>
    </location>
</feature>
<reference evidence="5" key="1">
    <citation type="journal article" date="2018" name="Gigascience">
        <title>Genome assembly of the Pink Ipe (Handroanthus impetiginosus, Bignoniaceae), a highly valued, ecologically keystone Neotropical timber forest tree.</title>
        <authorList>
            <person name="Silva-Junior O.B."/>
            <person name="Grattapaglia D."/>
            <person name="Novaes E."/>
            <person name="Collevatti R.G."/>
        </authorList>
    </citation>
    <scope>NUCLEOTIDE SEQUENCE [LARGE SCALE GENOMIC DNA]</scope>
    <source>
        <strain evidence="5">cv. UFG-1</strain>
    </source>
</reference>
<comment type="caution">
    <text evidence="4">The sequence shown here is derived from an EMBL/GenBank/DDBJ whole genome shotgun (WGS) entry which is preliminary data.</text>
</comment>
<dbReference type="InterPro" id="IPR050730">
    <property type="entry name" value="UBX_domain-protein"/>
</dbReference>
<dbReference type="Pfam" id="PF00789">
    <property type="entry name" value="UBX"/>
    <property type="match status" value="1"/>
</dbReference>
<name>A0A2G9FXR8_9LAMI</name>
<dbReference type="SUPFAM" id="SSF54236">
    <property type="entry name" value="Ubiquitin-like"/>
    <property type="match status" value="1"/>
</dbReference>
<evidence type="ECO:0000313" key="4">
    <source>
        <dbReference type="EMBL" id="PIM97843.1"/>
    </source>
</evidence>
<accession>A0A2G9FXR8</accession>
<dbReference type="PANTHER" id="PTHR23322:SF6">
    <property type="entry name" value="UBX DOMAIN-CONTAINING PROTEIN 7"/>
    <property type="match status" value="1"/>
</dbReference>
<protein>
    <recommendedName>
        <fullName evidence="3">UBX domain-containing protein</fullName>
    </recommendedName>
</protein>
<sequence>MHSWRGMVQPETLLEDLLPFMDRSPSDHVSLSHKRPRESSEAPIPQVQSADENNDEDEELQRALAASMEDNKEIGGGEPKEVSDSDAEEKVKKPAYPPLPEEPKVDRSLLCRVGVRLPDGRRVQRNFLRTDPIQLLWSFCYSELKEDGTKPFRLTHAIPGASRTLDYDAKSTFEESGLANSMISVTWE</sequence>
<dbReference type="GO" id="GO:0043130">
    <property type="term" value="F:ubiquitin binding"/>
    <property type="evidence" value="ECO:0007669"/>
    <property type="project" value="TreeGrafter"/>
</dbReference>
<dbReference type="EMBL" id="NKXS01009056">
    <property type="protein sequence ID" value="PIM97843.1"/>
    <property type="molecule type" value="Genomic_DNA"/>
</dbReference>
<dbReference type="GO" id="GO:0005634">
    <property type="term" value="C:nucleus"/>
    <property type="evidence" value="ECO:0007669"/>
    <property type="project" value="TreeGrafter"/>
</dbReference>
<dbReference type="Pfam" id="PF02809">
    <property type="entry name" value="UIM"/>
    <property type="match status" value="1"/>
</dbReference>